<dbReference type="Gene3D" id="1.50.10.10">
    <property type="match status" value="1"/>
</dbReference>
<dbReference type="Pfam" id="PF03632">
    <property type="entry name" value="Glyco_hydro_65m"/>
    <property type="match status" value="1"/>
</dbReference>
<gene>
    <name evidence="4" type="ORF">ACFFGS_09310</name>
</gene>
<dbReference type="InterPro" id="IPR008928">
    <property type="entry name" value="6-hairpin_glycosidase_sf"/>
</dbReference>
<dbReference type="EMBL" id="JBHLUK010000070">
    <property type="protein sequence ID" value="MFC0424313.1"/>
    <property type="molecule type" value="Genomic_DNA"/>
</dbReference>
<comment type="caution">
    <text evidence="4">The sequence shown here is derived from an EMBL/GenBank/DDBJ whole genome shotgun (WGS) entry which is preliminary data.</text>
</comment>
<name>A0ABV6K4C1_9LACO</name>
<feature type="domain" description="Glycoside hydrolase family 65 central catalytic" evidence="1">
    <location>
        <begin position="427"/>
        <end position="825"/>
    </location>
</feature>
<dbReference type="SUPFAM" id="SSF74650">
    <property type="entry name" value="Galactose mutarotase-like"/>
    <property type="match status" value="1"/>
</dbReference>
<evidence type="ECO:0000313" key="4">
    <source>
        <dbReference type="EMBL" id="MFC0424313.1"/>
    </source>
</evidence>
<evidence type="ECO:0000259" key="3">
    <source>
        <dbReference type="Pfam" id="PF03636"/>
    </source>
</evidence>
<dbReference type="PANTHER" id="PTHR11051:SF8">
    <property type="entry name" value="PROTEIN-GLUCOSYLGALACTOSYLHYDROXYLYSINE GLUCOSIDASE"/>
    <property type="match status" value="1"/>
</dbReference>
<dbReference type="Proteomes" id="UP001589855">
    <property type="component" value="Unassembled WGS sequence"/>
</dbReference>
<dbReference type="InterPro" id="IPR011013">
    <property type="entry name" value="Gal_mutarotase_sf_dom"/>
</dbReference>
<dbReference type="RefSeq" id="WP_137645107.1">
    <property type="nucleotide sequence ID" value="NZ_BAABRM010000011.1"/>
</dbReference>
<accession>A0ABV6K4C1</accession>
<dbReference type="Pfam" id="PF03636">
    <property type="entry name" value="Glyco_hydro_65N"/>
    <property type="match status" value="1"/>
</dbReference>
<dbReference type="InterPro" id="IPR012341">
    <property type="entry name" value="6hp_glycosidase-like_sf"/>
</dbReference>
<dbReference type="Gene3D" id="2.60.420.10">
    <property type="entry name" value="Maltose phosphorylase, domain 3"/>
    <property type="match status" value="1"/>
</dbReference>
<dbReference type="InterPro" id="IPR005196">
    <property type="entry name" value="Glyco_hydro_65_N"/>
</dbReference>
<dbReference type="InterPro" id="IPR005194">
    <property type="entry name" value="Glyco_hydro_65_C"/>
</dbReference>
<sequence>MQLIKLRIENDAMDIAYHPDSKQPARAHYLITYNPDQTIGENLENIKVRLAGLKFDAAILENGLNYPFSDTIVGVNYDRIDVGLALTNLLNIPVVSQATVQRLGLTKAVQQKAAYLRWHLDYYGQYFGARNHGQEAMLTIGNGYFGLRGAYVESHADKDNYPGTYVAGLYDQQTTQIQGKDVTNEDLVNLPNAQFMTFGVDHQTPYTTNKHDLQDVYRSLDLKTGLLTTTEIVRLASGHQVRVQVQKIANMHDWHRYSIRYRVTPLNFSGSLQIYSEIDGSVVNANVSRYNVFDQHHLQTLGIASHGDTIALSGQTRTSHRTYTVASQLTSPDVDVAQTGQTSDQPAGVRQTVSLAVRVGQTYTFDKNVVIATGSSTTAPVLAEVSAELHQSSFDNTVKASTAYWQATWRDADIQVDGDLTSQRMLRVNLYHSFVSAAAIESGQIDASVGARGLHGEAYRGHVFWDEMFILPFYTLHRPELAKQLLLYRYRRLPAARQNAQAAGFSGAMYPWQSAQTGDEQSQFTHLNPLTKTWDPDNSRLQRHVSLDIAYNVWFYVHATHDQDFLSRYGMEMLLSIAAFWISKATYDQQTGRYSIRGVMGPDEFHENYPNSDQAGLTNNAYTNIMVAWLFNTVSALKKTLPAAAYEQAASAAHFDAQLATKMKTISQHLTLEINRSGVIAQFAGYFKLPALDFRKYQQKYGNISRMDRILKAEGKTPDAYQVAKQADALMAFYNFDVSTVHALITKMGYQLPAAYLTHNIQYYLARTTHGSTLSRIVYAVLEQLDGNYDEAWQLFSDALVSDYYDIQGGTTAEGIHLGVMCATLNLTTRNFGGVSPFGNQLRVSPQLPEQWQKLHFKHDFRGVHYDFTVTATQITVSADADCTITIVGQDYHLKAHQPQTVAYETN</sequence>
<keyword evidence="4" id="KW-0378">Hydrolase</keyword>
<feature type="domain" description="Glycoside hydrolase family 65 C-terminal" evidence="2">
    <location>
        <begin position="838"/>
        <end position="894"/>
    </location>
</feature>
<proteinExistence type="predicted"/>
<protein>
    <submittedName>
        <fullName evidence="4">Glycoside hydrolase family 65 protein</fullName>
    </submittedName>
</protein>
<dbReference type="PANTHER" id="PTHR11051">
    <property type="entry name" value="GLYCOSYL HYDROLASE-RELATED"/>
    <property type="match status" value="1"/>
</dbReference>
<keyword evidence="5" id="KW-1185">Reference proteome</keyword>
<evidence type="ECO:0000259" key="2">
    <source>
        <dbReference type="Pfam" id="PF03633"/>
    </source>
</evidence>
<dbReference type="SUPFAM" id="SSF48208">
    <property type="entry name" value="Six-hairpin glycosidases"/>
    <property type="match status" value="1"/>
</dbReference>
<evidence type="ECO:0000259" key="1">
    <source>
        <dbReference type="Pfam" id="PF03632"/>
    </source>
</evidence>
<dbReference type="InterPro" id="IPR037018">
    <property type="entry name" value="GH65_N"/>
</dbReference>
<dbReference type="Gene3D" id="2.70.98.40">
    <property type="entry name" value="Glycoside hydrolase, family 65, N-terminal domain"/>
    <property type="match status" value="1"/>
</dbReference>
<feature type="domain" description="Glycoside hydrolase family 65 N-terminal" evidence="3">
    <location>
        <begin position="129"/>
        <end position="373"/>
    </location>
</feature>
<reference evidence="4 5" key="1">
    <citation type="submission" date="2024-09" db="EMBL/GenBank/DDBJ databases">
        <authorList>
            <person name="Sun Q."/>
            <person name="Mori K."/>
        </authorList>
    </citation>
    <scope>NUCLEOTIDE SEQUENCE [LARGE SCALE GENOMIC DNA]</scope>
    <source>
        <strain evidence="4 5">TBRC 4575</strain>
    </source>
</reference>
<organism evidence="4 5">
    <name type="scientific">Lactiplantibacillus plajomi</name>
    <dbReference type="NCBI Taxonomy" id="1457217"/>
    <lineage>
        <taxon>Bacteria</taxon>
        <taxon>Bacillati</taxon>
        <taxon>Bacillota</taxon>
        <taxon>Bacilli</taxon>
        <taxon>Lactobacillales</taxon>
        <taxon>Lactobacillaceae</taxon>
        <taxon>Lactiplantibacillus</taxon>
    </lineage>
</organism>
<evidence type="ECO:0000313" key="5">
    <source>
        <dbReference type="Proteomes" id="UP001589855"/>
    </source>
</evidence>
<dbReference type="InterPro" id="IPR005195">
    <property type="entry name" value="Glyco_hydro_65_M"/>
</dbReference>
<dbReference type="GO" id="GO:0016787">
    <property type="term" value="F:hydrolase activity"/>
    <property type="evidence" value="ECO:0007669"/>
    <property type="project" value="UniProtKB-KW"/>
</dbReference>
<dbReference type="Pfam" id="PF03633">
    <property type="entry name" value="Glyco_hydro_65C"/>
    <property type="match status" value="1"/>
</dbReference>